<accession>A0ABU1IIR2</accession>
<feature type="transmembrane region" description="Helical" evidence="1">
    <location>
        <begin position="37"/>
        <end position="55"/>
    </location>
</feature>
<name>A0ABU1IIR2_9BACL</name>
<sequence>MIEWLSDWLKQIVILVLIATFLDLLLPNNALERYVKLVMGLLIILAMLVPIFDLFHADWDFTDFILDRAVQQESLDPIHKIKQDAKTLAGNREGLVREEVEQQLGESIGSEVSQRFKMEVTSITVQLETGDDGSVDGIKQVRITLQPATEKKEGSRQTRPVDEVSPVIVDLDKRGESPPLDRKQDGRSAEIASFVAEKWEMPVGRVHVTVEEGS</sequence>
<dbReference type="NCBIfam" id="TIGR02896">
    <property type="entry name" value="spore_III_AF"/>
    <property type="match status" value="1"/>
</dbReference>
<dbReference type="Pfam" id="PF09581">
    <property type="entry name" value="Spore_III_AF"/>
    <property type="match status" value="1"/>
</dbReference>
<evidence type="ECO:0000313" key="3">
    <source>
        <dbReference type="Proteomes" id="UP001185012"/>
    </source>
</evidence>
<evidence type="ECO:0000313" key="2">
    <source>
        <dbReference type="EMBL" id="MDR6224657.1"/>
    </source>
</evidence>
<gene>
    <name evidence="2" type="ORF">JOE21_000645</name>
</gene>
<reference evidence="2 3" key="1">
    <citation type="submission" date="2023-07" db="EMBL/GenBank/DDBJ databases">
        <title>Genomic Encyclopedia of Type Strains, Phase IV (KMG-IV): sequencing the most valuable type-strain genomes for metagenomic binning, comparative biology and taxonomic classification.</title>
        <authorList>
            <person name="Goeker M."/>
        </authorList>
    </citation>
    <scope>NUCLEOTIDE SEQUENCE [LARGE SCALE GENOMIC DNA]</scope>
    <source>
        <strain evidence="2 3">DSM 45903</strain>
    </source>
</reference>
<protein>
    <submittedName>
        <fullName evidence="2">Stage III sporulation protein AF</fullName>
    </submittedName>
</protein>
<keyword evidence="1" id="KW-1133">Transmembrane helix</keyword>
<dbReference type="Proteomes" id="UP001185012">
    <property type="component" value="Unassembled WGS sequence"/>
</dbReference>
<proteinExistence type="predicted"/>
<evidence type="ECO:0000256" key="1">
    <source>
        <dbReference type="SAM" id="Phobius"/>
    </source>
</evidence>
<organism evidence="2 3">
    <name type="scientific">Desmospora profundinema</name>
    <dbReference type="NCBI Taxonomy" id="1571184"/>
    <lineage>
        <taxon>Bacteria</taxon>
        <taxon>Bacillati</taxon>
        <taxon>Bacillota</taxon>
        <taxon>Bacilli</taxon>
        <taxon>Bacillales</taxon>
        <taxon>Thermoactinomycetaceae</taxon>
        <taxon>Desmospora</taxon>
    </lineage>
</organism>
<dbReference type="EMBL" id="JAVDQG010000001">
    <property type="protein sequence ID" value="MDR6224657.1"/>
    <property type="molecule type" value="Genomic_DNA"/>
</dbReference>
<keyword evidence="3" id="KW-1185">Reference proteome</keyword>
<keyword evidence="1" id="KW-0472">Membrane</keyword>
<feature type="transmembrane region" description="Helical" evidence="1">
    <location>
        <begin position="12"/>
        <end position="31"/>
    </location>
</feature>
<keyword evidence="1" id="KW-0812">Transmembrane</keyword>
<dbReference type="RefSeq" id="WP_309862162.1">
    <property type="nucleotide sequence ID" value="NZ_JAVDQG010000001.1"/>
</dbReference>
<dbReference type="InterPro" id="IPR014245">
    <property type="entry name" value="Spore_III_AF"/>
</dbReference>
<comment type="caution">
    <text evidence="2">The sequence shown here is derived from an EMBL/GenBank/DDBJ whole genome shotgun (WGS) entry which is preliminary data.</text>
</comment>